<evidence type="ECO:0000313" key="1">
    <source>
        <dbReference type="EMBL" id="HIZ03703.1"/>
    </source>
</evidence>
<reference evidence="1" key="2">
    <citation type="submission" date="2021-04" db="EMBL/GenBank/DDBJ databases">
        <authorList>
            <person name="Gilroy R."/>
        </authorList>
    </citation>
    <scope>NUCLEOTIDE SEQUENCE</scope>
    <source>
        <strain evidence="1">CHK187-5294</strain>
    </source>
</reference>
<dbReference type="AlphaFoldDB" id="A0A9D2CZI1"/>
<protein>
    <submittedName>
        <fullName evidence="1">Uncharacterized protein</fullName>
    </submittedName>
</protein>
<name>A0A9D2CZI1_9FIRM</name>
<feature type="non-terminal residue" evidence="1">
    <location>
        <position position="1"/>
    </location>
</feature>
<reference evidence="1" key="1">
    <citation type="journal article" date="2021" name="PeerJ">
        <title>Extensive microbial diversity within the chicken gut microbiome revealed by metagenomics and culture.</title>
        <authorList>
            <person name="Gilroy R."/>
            <person name="Ravi A."/>
            <person name="Getino M."/>
            <person name="Pursley I."/>
            <person name="Horton D.L."/>
            <person name="Alikhan N.F."/>
            <person name="Baker D."/>
            <person name="Gharbi K."/>
            <person name="Hall N."/>
            <person name="Watson M."/>
            <person name="Adriaenssens E.M."/>
            <person name="Foster-Nyarko E."/>
            <person name="Jarju S."/>
            <person name="Secka A."/>
            <person name="Antonio M."/>
            <person name="Oren A."/>
            <person name="Chaudhuri R.R."/>
            <person name="La Ragione R."/>
            <person name="Hildebrand F."/>
            <person name="Pallen M.J."/>
        </authorList>
    </citation>
    <scope>NUCLEOTIDE SEQUENCE</scope>
    <source>
        <strain evidence="1">CHK187-5294</strain>
    </source>
</reference>
<evidence type="ECO:0000313" key="2">
    <source>
        <dbReference type="Proteomes" id="UP000824132"/>
    </source>
</evidence>
<organism evidence="1 2">
    <name type="scientific">Candidatus Borkfalkia avistercoris</name>
    <dbReference type="NCBI Taxonomy" id="2838504"/>
    <lineage>
        <taxon>Bacteria</taxon>
        <taxon>Bacillati</taxon>
        <taxon>Bacillota</taxon>
        <taxon>Clostridia</taxon>
        <taxon>Christensenellales</taxon>
        <taxon>Christensenellaceae</taxon>
        <taxon>Candidatus Borkfalkia</taxon>
    </lineage>
</organism>
<accession>A0A9D2CZI1</accession>
<comment type="caution">
    <text evidence="1">The sequence shown here is derived from an EMBL/GenBank/DDBJ whole genome shotgun (WGS) entry which is preliminary data.</text>
</comment>
<gene>
    <name evidence="1" type="ORF">H9727_05395</name>
</gene>
<sequence length="889" mass="94885">SGLLGSETELGSLSAKYELATNTFTVQAMGAEVCFGGSEAEVAVPEDAADYVSLSRLTQFVKPVQEIINSNGAAFELSFDTKIEDVAMSAALAGEVRIADGGLDSLLLRVVLTIGGQEETVYIFYNSEGITLGYGGYNMRLSVGDLEKLQSSLQGLISGGAADESSRGVMLFMSEFDLGGFLHSLQLLSDSENAVTLIADLSDILGEGNEAFSVRAELLNGNKISLTAAKLSVLGLTAENLNVVASPVPEAYESDTSFLQWPNCDNVFEFVLAAYSKLFETEYLGLALSYAEEGGVSADVAGRVQFDTAVSEAKEVTVTLNLDFRAKVTADGQSHYLEAVILEDTLWASYSVKGFGADTALKVTLPISQLFVAGSTILPILAPILGISEDVYYYQFVDAILNGYAEMSEYYNTINSDIFGLPLYGEGTSAFDAWVDLILGIVGEYTGAPEAKTQEAEASAGSVSFTYGTSAAGNLYANILSGGMSVSLYALENAEPIGEDGYVLGGAQEAIAAPAGEYIDMSSIAQLLKDVLKAYDYANPSQGYHLSGTVTLDMNLALGSLPLATCSVPIDIDVRIGFDDAGTPSVYIKMQVAENSLKIAGFIPVKIVETDTVTELAIQNGNVYVARATSADGTNVNYANETVAYRFTGETEEGWLWKTVYNNYSTVTKKSYGDPVQYRAMTLASFLGGDIASIMEHMSFMLSLSSTVQSALDLALPDPNDDNTDSDNSASAVYDAGEMVKAYTFADNQYRLTLDMAAVAGDESFGDLNVNITRADDGELTALNGDLSILDFISIDFDFAHVDPGTHSEALAKCDEVEELVLSGGAQIPEEGYASGTVYRNAYVSYAEGTDKIKKSEDGRFADWLGYVLENGAWIQREWTIEDFISAVA</sequence>
<dbReference type="Proteomes" id="UP000824132">
    <property type="component" value="Unassembled WGS sequence"/>
</dbReference>
<dbReference type="EMBL" id="DXCL01000027">
    <property type="protein sequence ID" value="HIZ03703.1"/>
    <property type="molecule type" value="Genomic_DNA"/>
</dbReference>
<proteinExistence type="predicted"/>